<dbReference type="AlphaFoldDB" id="A0A0M3I0N4"/>
<evidence type="ECO:0000313" key="1">
    <source>
        <dbReference type="Proteomes" id="UP000036681"/>
    </source>
</evidence>
<proteinExistence type="predicted"/>
<organism evidence="1 2">
    <name type="scientific">Ascaris lumbricoides</name>
    <name type="common">Giant roundworm</name>
    <dbReference type="NCBI Taxonomy" id="6252"/>
    <lineage>
        <taxon>Eukaryota</taxon>
        <taxon>Metazoa</taxon>
        <taxon>Ecdysozoa</taxon>
        <taxon>Nematoda</taxon>
        <taxon>Chromadorea</taxon>
        <taxon>Rhabditida</taxon>
        <taxon>Spirurina</taxon>
        <taxon>Ascaridomorpha</taxon>
        <taxon>Ascaridoidea</taxon>
        <taxon>Ascarididae</taxon>
        <taxon>Ascaris</taxon>
    </lineage>
</organism>
<keyword evidence="1" id="KW-1185">Reference proteome</keyword>
<reference evidence="2" key="1">
    <citation type="submission" date="2016-03" db="UniProtKB">
        <authorList>
            <consortium name="WormBaseParasite"/>
        </authorList>
    </citation>
    <scope>IDENTIFICATION</scope>
</reference>
<accession>A0A0M3I0N4</accession>
<name>A0A0M3I0N4_ASCLU</name>
<sequence>MCSNFGEELKIGGVSRVELPLTCIVQSCRNRCVDVTTMIFDALLILPPYVEKLSPHVAVVCQSNAQPSNLLQPEIAMMMTLS</sequence>
<protein>
    <submittedName>
        <fullName evidence="2">Uncharacterized protein</fullName>
    </submittedName>
</protein>
<evidence type="ECO:0000313" key="2">
    <source>
        <dbReference type="WBParaSite" id="ALUE_0000971501-mRNA-1"/>
    </source>
</evidence>
<dbReference type="Proteomes" id="UP000036681">
    <property type="component" value="Unplaced"/>
</dbReference>
<dbReference type="WBParaSite" id="ALUE_0000971501-mRNA-1">
    <property type="protein sequence ID" value="ALUE_0000971501-mRNA-1"/>
    <property type="gene ID" value="ALUE_0000971501"/>
</dbReference>